<dbReference type="Pfam" id="PF12833">
    <property type="entry name" value="HTH_18"/>
    <property type="match status" value="1"/>
</dbReference>
<dbReference type="InterPro" id="IPR018060">
    <property type="entry name" value="HTH_AraC"/>
</dbReference>
<dbReference type="SUPFAM" id="SSF46689">
    <property type="entry name" value="Homeodomain-like"/>
    <property type="match status" value="1"/>
</dbReference>
<organism evidence="11 12">
    <name type="scientific">Paenibacillus taichungensis</name>
    <dbReference type="NCBI Taxonomy" id="484184"/>
    <lineage>
        <taxon>Bacteria</taxon>
        <taxon>Bacillati</taxon>
        <taxon>Bacillota</taxon>
        <taxon>Bacilli</taxon>
        <taxon>Bacillales</taxon>
        <taxon>Paenibacillaceae</taxon>
        <taxon>Paenibacillus</taxon>
    </lineage>
</organism>
<evidence type="ECO:0000256" key="6">
    <source>
        <dbReference type="ARBA" id="ARBA00023125"/>
    </source>
</evidence>
<dbReference type="RefSeq" id="WP_175381677.1">
    <property type="nucleotide sequence ID" value="NZ_CBCRYD010000011.1"/>
</dbReference>
<gene>
    <name evidence="11" type="ORF">HP548_11225</name>
</gene>
<keyword evidence="6" id="KW-0238">DNA-binding</keyword>
<feature type="region of interest" description="Disordered" evidence="8">
    <location>
        <begin position="353"/>
        <end position="398"/>
    </location>
</feature>
<comment type="caution">
    <text evidence="11">The sequence shown here is derived from an EMBL/GenBank/DDBJ whole genome shotgun (WGS) entry which is preliminary data.</text>
</comment>
<evidence type="ECO:0000256" key="5">
    <source>
        <dbReference type="ARBA" id="ARBA00023015"/>
    </source>
</evidence>
<keyword evidence="5" id="KW-0805">Transcription regulation</keyword>
<sequence length="661" mass="73899">MIIEQQEHFRFWEQANIRDIHVEHALLAKGQRKLFTIQSSSFFCIRRGNLLVLLNQKLYSINHFEIIHAPPKSRFEVNAGSEGAEYIVISYKAEWVPTYGDEPLLLDKHRNPTYVTYRVTPTQPMMIYEITDRMLEIQEQQEHGPSVPLQLKSSFYQWVYHMVQDFYLQSPIVKIASPVELVTLTLEYMLKNYAKPHTLDSLAIVMQRSPGHLSNCFKQVLNRGPIDCLIRLRMQKACKLLVETKLPLRIIASSIGYQDAYYFSNAFKKYMGVSPQKYRKQIVEEDVTSSAGRNHIVGSLPPCYIPLCDNDNYYQHLDGGSDDMLRNIKRVPIALLMAFGLLLSACSGGSSGNTGAATGDGSTAQSDAPSSQVNSTSENNTNENTQATTRKVNSSMGEVEVPANPQRVVTDFFLGHILALDVKPVGSNGVFMQNPYLEGKVSGIEDISDNLEAITALNPDLIVTGDAKSYDAYSKIAPTVFLDNSAPVRDQVKELGVILGKEAEASAWLTDFEQKVTSAKERLSSIIKEGETVTVFDGGLSKDITLYGNAHTGRTIHGELDLPMNENVERSIDPKVGWATISNELAESYAGDYVFMAVNAKAESYDYASDPVWGTLDAVKNNKLYEIDGYKFYFSDPISVMGQIQDIVEMMEERNQENSKS</sequence>
<dbReference type="Gene3D" id="3.40.50.1980">
    <property type="entry name" value="Nitrogenase molybdenum iron protein domain"/>
    <property type="match status" value="2"/>
</dbReference>
<comment type="similarity">
    <text evidence="2">Belongs to the bacterial solute-binding protein 8 family.</text>
</comment>
<evidence type="ECO:0000256" key="7">
    <source>
        <dbReference type="ARBA" id="ARBA00023163"/>
    </source>
</evidence>
<proteinExistence type="inferred from homology"/>
<evidence type="ECO:0000256" key="2">
    <source>
        <dbReference type="ARBA" id="ARBA00008814"/>
    </source>
</evidence>
<dbReference type="PANTHER" id="PTHR30532">
    <property type="entry name" value="IRON III DICITRATE-BINDING PERIPLASMIC PROTEIN"/>
    <property type="match status" value="1"/>
</dbReference>
<dbReference type="Pfam" id="PF01497">
    <property type="entry name" value="Peripla_BP_2"/>
    <property type="match status" value="1"/>
</dbReference>
<evidence type="ECO:0000256" key="4">
    <source>
        <dbReference type="ARBA" id="ARBA00022729"/>
    </source>
</evidence>
<dbReference type="PROSITE" id="PS00041">
    <property type="entry name" value="HTH_ARAC_FAMILY_1"/>
    <property type="match status" value="1"/>
</dbReference>
<dbReference type="Proteomes" id="UP000577724">
    <property type="component" value="Unassembled WGS sequence"/>
</dbReference>
<evidence type="ECO:0000313" key="11">
    <source>
        <dbReference type="EMBL" id="NUU54659.1"/>
    </source>
</evidence>
<dbReference type="GeneID" id="97131282"/>
<keyword evidence="7" id="KW-0804">Transcription</keyword>
<dbReference type="InterPro" id="IPR051313">
    <property type="entry name" value="Bact_iron-sidero_bind"/>
</dbReference>
<feature type="compositionally biased region" description="Low complexity" evidence="8">
    <location>
        <begin position="353"/>
        <end position="389"/>
    </location>
</feature>
<evidence type="ECO:0000259" key="9">
    <source>
        <dbReference type="PROSITE" id="PS01124"/>
    </source>
</evidence>
<feature type="domain" description="HTH araC/xylS-type" evidence="9">
    <location>
        <begin position="183"/>
        <end position="281"/>
    </location>
</feature>
<evidence type="ECO:0000313" key="12">
    <source>
        <dbReference type="Proteomes" id="UP000577724"/>
    </source>
</evidence>
<dbReference type="Gene3D" id="1.10.10.60">
    <property type="entry name" value="Homeodomain-like"/>
    <property type="match status" value="2"/>
</dbReference>
<evidence type="ECO:0000259" key="10">
    <source>
        <dbReference type="PROSITE" id="PS50983"/>
    </source>
</evidence>
<feature type="domain" description="Fe/B12 periplasmic-binding" evidence="10">
    <location>
        <begin position="405"/>
        <end position="655"/>
    </location>
</feature>
<dbReference type="PANTHER" id="PTHR30532:SF26">
    <property type="entry name" value="IRON(3+)-HYDROXAMATE-BINDING PROTEIN FHUD"/>
    <property type="match status" value="1"/>
</dbReference>
<comment type="subcellular location">
    <subcellularLocation>
        <location evidence="1">Cell envelope</location>
    </subcellularLocation>
</comment>
<dbReference type="EMBL" id="JABMCC010000106">
    <property type="protein sequence ID" value="NUU54659.1"/>
    <property type="molecule type" value="Genomic_DNA"/>
</dbReference>
<dbReference type="PRINTS" id="PR00032">
    <property type="entry name" value="HTHARAC"/>
</dbReference>
<evidence type="ECO:0000256" key="1">
    <source>
        <dbReference type="ARBA" id="ARBA00004196"/>
    </source>
</evidence>
<keyword evidence="4" id="KW-0732">Signal</keyword>
<keyword evidence="12" id="KW-1185">Reference proteome</keyword>
<dbReference type="SUPFAM" id="SSF53807">
    <property type="entry name" value="Helical backbone' metal receptor"/>
    <property type="match status" value="1"/>
</dbReference>
<accession>A0ABX2MKW2</accession>
<evidence type="ECO:0000256" key="8">
    <source>
        <dbReference type="SAM" id="MobiDB-lite"/>
    </source>
</evidence>
<name>A0ABX2MKW2_9BACL</name>
<dbReference type="SMART" id="SM00342">
    <property type="entry name" value="HTH_ARAC"/>
    <property type="match status" value="1"/>
</dbReference>
<dbReference type="InterPro" id="IPR020449">
    <property type="entry name" value="Tscrpt_reg_AraC-type_HTH"/>
</dbReference>
<evidence type="ECO:0000256" key="3">
    <source>
        <dbReference type="ARBA" id="ARBA00022448"/>
    </source>
</evidence>
<dbReference type="PROSITE" id="PS50983">
    <property type="entry name" value="FE_B12_PBP"/>
    <property type="match status" value="1"/>
</dbReference>
<keyword evidence="3" id="KW-0813">Transport</keyword>
<dbReference type="InterPro" id="IPR002491">
    <property type="entry name" value="ABC_transptr_periplasmic_BD"/>
</dbReference>
<dbReference type="PROSITE" id="PS01124">
    <property type="entry name" value="HTH_ARAC_FAMILY_2"/>
    <property type="match status" value="1"/>
</dbReference>
<dbReference type="InterPro" id="IPR009057">
    <property type="entry name" value="Homeodomain-like_sf"/>
</dbReference>
<dbReference type="InterPro" id="IPR018062">
    <property type="entry name" value="HTH_AraC-typ_CS"/>
</dbReference>
<reference evidence="11 12" key="1">
    <citation type="submission" date="2020-05" db="EMBL/GenBank/DDBJ databases">
        <title>Genome Sequencing of Type Strains.</title>
        <authorList>
            <person name="Lemaire J.F."/>
            <person name="Inderbitzin P."/>
            <person name="Gregorio O.A."/>
            <person name="Collins S.B."/>
            <person name="Wespe N."/>
            <person name="Knight-Connoni V."/>
        </authorList>
    </citation>
    <scope>NUCLEOTIDE SEQUENCE [LARGE SCALE GENOMIC DNA]</scope>
    <source>
        <strain evidence="11 12">DSM 19942</strain>
    </source>
</reference>
<protein>
    <submittedName>
        <fullName evidence="11">AraC family transcriptional regulator</fullName>
    </submittedName>
</protein>